<dbReference type="InterPro" id="IPR005119">
    <property type="entry name" value="LysR_subst-bd"/>
</dbReference>
<feature type="compositionally biased region" description="Basic and acidic residues" evidence="6">
    <location>
        <begin position="184"/>
        <end position="195"/>
    </location>
</feature>
<dbReference type="SUPFAM" id="SSF53850">
    <property type="entry name" value="Periplasmic binding protein-like II"/>
    <property type="match status" value="1"/>
</dbReference>
<keyword evidence="4" id="KW-0010">Activator</keyword>
<dbReference type="PANTHER" id="PTHR30346">
    <property type="entry name" value="TRANSCRIPTIONAL DUAL REGULATOR HCAR-RELATED"/>
    <property type="match status" value="1"/>
</dbReference>
<evidence type="ECO:0000256" key="3">
    <source>
        <dbReference type="ARBA" id="ARBA00023125"/>
    </source>
</evidence>
<dbReference type="InterPro" id="IPR036388">
    <property type="entry name" value="WH-like_DNA-bd_sf"/>
</dbReference>
<feature type="region of interest" description="Disordered" evidence="6">
    <location>
        <begin position="55"/>
        <end position="76"/>
    </location>
</feature>
<keyword evidence="3" id="KW-0238">DNA-binding</keyword>
<accession>A0A3N2R8M0</accession>
<dbReference type="GO" id="GO:0032993">
    <property type="term" value="C:protein-DNA complex"/>
    <property type="evidence" value="ECO:0007669"/>
    <property type="project" value="TreeGrafter"/>
</dbReference>
<dbReference type="GO" id="GO:0003700">
    <property type="term" value="F:DNA-binding transcription factor activity"/>
    <property type="evidence" value="ECO:0007669"/>
    <property type="project" value="InterPro"/>
</dbReference>
<feature type="compositionally biased region" description="Basic and acidic residues" evidence="6">
    <location>
        <begin position="204"/>
        <end position="226"/>
    </location>
</feature>
<protein>
    <submittedName>
        <fullName evidence="8">LysR family transcriptional regulator</fullName>
    </submittedName>
</protein>
<keyword evidence="9" id="KW-1185">Reference proteome</keyword>
<comment type="similarity">
    <text evidence="1">Belongs to the LysR transcriptional regulatory family.</text>
</comment>
<evidence type="ECO:0000313" key="9">
    <source>
        <dbReference type="Proteomes" id="UP000268016"/>
    </source>
</evidence>
<dbReference type="SUPFAM" id="SSF46785">
    <property type="entry name" value="Winged helix' DNA-binding domain"/>
    <property type="match status" value="1"/>
</dbReference>
<gene>
    <name evidence="8" type="ORF">EAT49_05385</name>
</gene>
<evidence type="ECO:0000256" key="2">
    <source>
        <dbReference type="ARBA" id="ARBA00023015"/>
    </source>
</evidence>
<evidence type="ECO:0000256" key="6">
    <source>
        <dbReference type="SAM" id="MobiDB-lite"/>
    </source>
</evidence>
<dbReference type="InterPro" id="IPR000847">
    <property type="entry name" value="LysR_HTH_N"/>
</dbReference>
<dbReference type="Gene3D" id="1.10.10.10">
    <property type="entry name" value="Winged helix-like DNA-binding domain superfamily/Winged helix DNA-binding domain"/>
    <property type="match status" value="1"/>
</dbReference>
<dbReference type="PROSITE" id="PS50931">
    <property type="entry name" value="HTH_LYSR"/>
    <property type="match status" value="1"/>
</dbReference>
<evidence type="ECO:0000256" key="4">
    <source>
        <dbReference type="ARBA" id="ARBA00023159"/>
    </source>
</evidence>
<dbReference type="PRINTS" id="PR00039">
    <property type="entry name" value="HTHLYSR"/>
</dbReference>
<name>A0A3N2R8M0_9RHOB</name>
<dbReference type="FunFam" id="1.10.10.10:FF:000001">
    <property type="entry name" value="LysR family transcriptional regulator"/>
    <property type="match status" value="1"/>
</dbReference>
<dbReference type="PANTHER" id="PTHR30346:SF26">
    <property type="entry name" value="HYDROGEN PEROXIDE-INDUCIBLE GENES ACTIVATOR"/>
    <property type="match status" value="1"/>
</dbReference>
<dbReference type="Pfam" id="PF03466">
    <property type="entry name" value="LysR_substrate"/>
    <property type="match status" value="1"/>
</dbReference>
<feature type="domain" description="HTH lysR-type" evidence="7">
    <location>
        <begin position="262"/>
        <end position="319"/>
    </location>
</feature>
<dbReference type="EMBL" id="RDRB01000002">
    <property type="protein sequence ID" value="ROU03731.1"/>
    <property type="molecule type" value="Genomic_DNA"/>
</dbReference>
<dbReference type="InterPro" id="IPR036390">
    <property type="entry name" value="WH_DNA-bd_sf"/>
</dbReference>
<feature type="compositionally biased region" description="Basic and acidic residues" evidence="6">
    <location>
        <begin position="149"/>
        <end position="163"/>
    </location>
</feature>
<dbReference type="Proteomes" id="UP000268016">
    <property type="component" value="Unassembled WGS sequence"/>
</dbReference>
<evidence type="ECO:0000259" key="7">
    <source>
        <dbReference type="PROSITE" id="PS50931"/>
    </source>
</evidence>
<dbReference type="Pfam" id="PF00126">
    <property type="entry name" value="HTH_1"/>
    <property type="match status" value="1"/>
</dbReference>
<proteinExistence type="inferred from homology"/>
<keyword evidence="5" id="KW-0804">Transcription</keyword>
<reference evidence="8 9" key="1">
    <citation type="submission" date="2018-10" db="EMBL/GenBank/DDBJ databases">
        <title>Histidinibacterium lentulum gen. nov., sp. nov., a marine bacterium from the culture broth of Picochlorum sp. 122.</title>
        <authorList>
            <person name="Wang G."/>
        </authorList>
    </citation>
    <scope>NUCLEOTIDE SEQUENCE [LARGE SCALE GENOMIC DNA]</scope>
    <source>
        <strain evidence="8 9">B17</strain>
    </source>
</reference>
<evidence type="ECO:0000256" key="5">
    <source>
        <dbReference type="ARBA" id="ARBA00023163"/>
    </source>
</evidence>
<dbReference type="CDD" id="cd08411">
    <property type="entry name" value="PBP2_OxyR"/>
    <property type="match status" value="1"/>
</dbReference>
<comment type="caution">
    <text evidence="8">The sequence shown here is derived from an EMBL/GenBank/DDBJ whole genome shotgun (WGS) entry which is preliminary data.</text>
</comment>
<sequence length="568" mass="63113">MVDGHPVRKTGEIAHEEAETPRALTLLGRHDTVHLFGAIPDETVPQRRLFRQMPDAEHVERRSGGLRQGVRDAQHPSVEHVAHRVLGVRIDHRQKAGPLFPLIVCHDPDRAGTVPQEGQVRGTGLRHDQVAAEGEDMADGRVRVGSSGDRQDHLEPRRSERTGGHVKTRHVDPVAVGVGRGRTGLRDGQKDDGRPLRRGQPPDTGHKTRRDAGLFTDDKNGPEKLHPIPLPRLRPDICGARLIGQIESSAIFDRRHLSALMPTLQQFRYLVALADTLHFRRAAESCHVTQPTLSAQLKELEARLGVELVERTRSRVILTDLGRVIAERARAVLREVEDISALARSGQAPLERTIRCGIVQSLGSYLLPLIVPELHELRPKLALYMREGLPDMLVRQLETGALDLLFFPLPLPGSEFESLPLFSEPIHVVTPHDHRLAGESAIEAHMLAGETILSLEPGHKLYEQVRELAADYGAVLSHDYEGTSLDTLRQMVAMGMGISLMPALYVKSEVAHQDIVVARHFRTSPPARLIGMVWRRRSAREGEYRMLADLIRRILGGNAPEIVVIGSR</sequence>
<dbReference type="AlphaFoldDB" id="A0A3N2R8M0"/>
<evidence type="ECO:0000256" key="1">
    <source>
        <dbReference type="ARBA" id="ARBA00009437"/>
    </source>
</evidence>
<organism evidence="8 9">
    <name type="scientific">Histidinibacterium lentulum</name>
    <dbReference type="NCBI Taxonomy" id="2480588"/>
    <lineage>
        <taxon>Bacteria</taxon>
        <taxon>Pseudomonadati</taxon>
        <taxon>Pseudomonadota</taxon>
        <taxon>Alphaproteobacteria</taxon>
        <taxon>Rhodobacterales</taxon>
        <taxon>Paracoccaceae</taxon>
        <taxon>Histidinibacterium</taxon>
    </lineage>
</organism>
<feature type="region of interest" description="Disordered" evidence="6">
    <location>
        <begin position="131"/>
        <end position="230"/>
    </location>
</feature>
<evidence type="ECO:0000313" key="8">
    <source>
        <dbReference type="EMBL" id="ROU03731.1"/>
    </source>
</evidence>
<dbReference type="Gene3D" id="3.40.190.10">
    <property type="entry name" value="Periplasmic binding protein-like II"/>
    <property type="match status" value="2"/>
</dbReference>
<dbReference type="GO" id="GO:0003677">
    <property type="term" value="F:DNA binding"/>
    <property type="evidence" value="ECO:0007669"/>
    <property type="project" value="UniProtKB-KW"/>
</dbReference>
<keyword evidence="2" id="KW-0805">Transcription regulation</keyword>